<proteinExistence type="predicted"/>
<evidence type="ECO:0000313" key="1">
    <source>
        <dbReference type="EMBL" id="KAI3722102.1"/>
    </source>
</evidence>
<gene>
    <name evidence="1" type="ORF">L2E82_33129</name>
</gene>
<protein>
    <submittedName>
        <fullName evidence="1">Uncharacterized protein</fullName>
    </submittedName>
</protein>
<reference evidence="2" key="1">
    <citation type="journal article" date="2022" name="Mol. Ecol. Resour.">
        <title>The genomes of chicory, endive, great burdock and yacon provide insights into Asteraceae palaeo-polyploidization history and plant inulin production.</title>
        <authorList>
            <person name="Fan W."/>
            <person name="Wang S."/>
            <person name="Wang H."/>
            <person name="Wang A."/>
            <person name="Jiang F."/>
            <person name="Liu H."/>
            <person name="Zhao H."/>
            <person name="Xu D."/>
            <person name="Zhang Y."/>
        </authorList>
    </citation>
    <scope>NUCLEOTIDE SEQUENCE [LARGE SCALE GENOMIC DNA]</scope>
    <source>
        <strain evidence="2">cv. Punajuju</strain>
    </source>
</reference>
<dbReference type="Proteomes" id="UP001055811">
    <property type="component" value="Linkage Group LG06"/>
</dbReference>
<evidence type="ECO:0000313" key="2">
    <source>
        <dbReference type="Proteomes" id="UP001055811"/>
    </source>
</evidence>
<accession>A0ACB9BJB7</accession>
<comment type="caution">
    <text evidence="1">The sequence shown here is derived from an EMBL/GenBank/DDBJ whole genome shotgun (WGS) entry which is preliminary data.</text>
</comment>
<keyword evidence="2" id="KW-1185">Reference proteome</keyword>
<dbReference type="EMBL" id="CM042014">
    <property type="protein sequence ID" value="KAI3722102.1"/>
    <property type="molecule type" value="Genomic_DNA"/>
</dbReference>
<sequence>MFISYVAFVFKYYMLSWVFLDLCFVEENNMVAIGDIVMCHLLLYSSFLFICLGTHVFVVVQLHTIKLNKCLVSSFLFDPCVKILR</sequence>
<organism evidence="1 2">
    <name type="scientific">Cichorium intybus</name>
    <name type="common">Chicory</name>
    <dbReference type="NCBI Taxonomy" id="13427"/>
    <lineage>
        <taxon>Eukaryota</taxon>
        <taxon>Viridiplantae</taxon>
        <taxon>Streptophyta</taxon>
        <taxon>Embryophyta</taxon>
        <taxon>Tracheophyta</taxon>
        <taxon>Spermatophyta</taxon>
        <taxon>Magnoliopsida</taxon>
        <taxon>eudicotyledons</taxon>
        <taxon>Gunneridae</taxon>
        <taxon>Pentapetalae</taxon>
        <taxon>asterids</taxon>
        <taxon>campanulids</taxon>
        <taxon>Asterales</taxon>
        <taxon>Asteraceae</taxon>
        <taxon>Cichorioideae</taxon>
        <taxon>Cichorieae</taxon>
        <taxon>Cichoriinae</taxon>
        <taxon>Cichorium</taxon>
    </lineage>
</organism>
<name>A0ACB9BJB7_CICIN</name>
<reference evidence="1 2" key="2">
    <citation type="journal article" date="2022" name="Mol. Ecol. Resour.">
        <title>The genomes of chicory, endive, great burdock and yacon provide insights into Asteraceae paleo-polyploidization history and plant inulin production.</title>
        <authorList>
            <person name="Fan W."/>
            <person name="Wang S."/>
            <person name="Wang H."/>
            <person name="Wang A."/>
            <person name="Jiang F."/>
            <person name="Liu H."/>
            <person name="Zhao H."/>
            <person name="Xu D."/>
            <person name="Zhang Y."/>
        </authorList>
    </citation>
    <scope>NUCLEOTIDE SEQUENCE [LARGE SCALE GENOMIC DNA]</scope>
    <source>
        <strain evidence="2">cv. Punajuju</strain>
        <tissue evidence="1">Leaves</tissue>
    </source>
</reference>